<sequence>MLRRPGAAEEWARLARVFDALPLREQRAATRRGAETGECWAVVLEGPTTPRPELTVMRVTPA</sequence>
<dbReference type="GeneID" id="63977872"/>
<accession>A0A1V0U409</accession>
<organism evidence="1 2">
    <name type="scientific">Streptomyces violaceoruber</name>
    <dbReference type="NCBI Taxonomy" id="1935"/>
    <lineage>
        <taxon>Bacteria</taxon>
        <taxon>Bacillati</taxon>
        <taxon>Actinomycetota</taxon>
        <taxon>Actinomycetes</taxon>
        <taxon>Kitasatosporales</taxon>
        <taxon>Streptomycetaceae</taxon>
        <taxon>Streptomyces</taxon>
        <taxon>Streptomyces violaceoruber group</taxon>
    </lineage>
</organism>
<evidence type="ECO:0000313" key="2">
    <source>
        <dbReference type="Proteomes" id="UP000192445"/>
    </source>
</evidence>
<proteinExistence type="predicted"/>
<dbReference type="Proteomes" id="UP000192445">
    <property type="component" value="Chromosome"/>
</dbReference>
<gene>
    <name evidence="1" type="ORF">B1H20_00085</name>
</gene>
<dbReference type="AlphaFoldDB" id="A0A1V0U409"/>
<dbReference type="EMBL" id="CP020570">
    <property type="protein sequence ID" value="ARF59959.1"/>
    <property type="molecule type" value="Genomic_DNA"/>
</dbReference>
<name>A0A1V0U409_STRVN</name>
<dbReference type="RefSeq" id="WP_030117685.1">
    <property type="nucleotide sequence ID" value="NZ_CP020570.1"/>
</dbReference>
<dbReference type="KEGG" id="svu:B1H20_00085"/>
<evidence type="ECO:0000313" key="1">
    <source>
        <dbReference type="EMBL" id="ARF59959.1"/>
    </source>
</evidence>
<protein>
    <submittedName>
        <fullName evidence="1">Uncharacterized protein</fullName>
    </submittedName>
</protein>
<reference evidence="1 2" key="1">
    <citation type="submission" date="2017-03" db="EMBL/GenBank/DDBJ databases">
        <title>Complete Genome Sequence of a natural compounds producer, Streptomyces violaceus S21.</title>
        <authorList>
            <person name="Zhong C."/>
            <person name="Zhao Z."/>
            <person name="Fu J."/>
            <person name="Zong G."/>
            <person name="Qin R."/>
            <person name="Cao G."/>
        </authorList>
    </citation>
    <scope>NUCLEOTIDE SEQUENCE [LARGE SCALE GENOMIC DNA]</scope>
    <source>
        <strain evidence="1 2">S21</strain>
    </source>
</reference>